<evidence type="ECO:0000259" key="2">
    <source>
        <dbReference type="PROSITE" id="PS51736"/>
    </source>
</evidence>
<dbReference type="InterPro" id="IPR050639">
    <property type="entry name" value="SSR_resolvase"/>
</dbReference>
<dbReference type="InterPro" id="IPR006119">
    <property type="entry name" value="Resolv_N"/>
</dbReference>
<dbReference type="CDD" id="cd00338">
    <property type="entry name" value="Ser_Recombinase"/>
    <property type="match status" value="1"/>
</dbReference>
<feature type="domain" description="Resolvase/invertase-type recombinase catalytic" evidence="2">
    <location>
        <begin position="8"/>
        <end position="148"/>
    </location>
</feature>
<dbReference type="PROSITE" id="PS51736">
    <property type="entry name" value="RECOMBINASES_3"/>
    <property type="match status" value="1"/>
</dbReference>
<dbReference type="InterPro" id="IPR036162">
    <property type="entry name" value="Resolvase-like_N_sf"/>
</dbReference>
<dbReference type="Gene3D" id="3.40.50.1390">
    <property type="entry name" value="Resolvase, N-terminal catalytic domain"/>
    <property type="match status" value="1"/>
</dbReference>
<sequence>MNKPPGKRAALYLRQSLDRAEGIENQLARCTALANAKGWPVVATFRDNETRASGPRGEGTAWHDMLQRVPTEFEIIVAVDLDRLVRSTKDLNTLIDLGAQVVTVDGEIDLTTADGEFRATMIAGIARFETRRASERQQRHKAGKAERGEWHGGLAPFGYTAVKGSKGDKGSKGSLIKNEREADLIHEAATRLLDGREPMHSIITEWNGPSTPDGTDISKPTRNGKHWRQSNLKHILLNRALLGETKAGVVGWEPILDRRTFDRLSALLTDPSRKVVQSPGVKGGKYSMAGGLTVCSACGKRLTSNTRRRADGSLRVVLSCLARVNGPDPQHQPAYVDVTNGKTTKTVRRTNRVSVDHDSLEAFVFDIVIGRLTRSPRFHERAAERDPSLDADLDRLEAERTELRDQRERAANSYILGLLTESAAKSKVANLEDEIERIDRELAVLYGQQPAAMSVDVEDVVNWRDWPPMKRRAFLRIFIEKVEVAPSRVKRTAPRHSAESEDAHLARREADALAALRSRVRIVWRSGRE</sequence>
<dbReference type="InterPro" id="IPR011109">
    <property type="entry name" value="DNA_bind_recombinase_dom"/>
</dbReference>
<dbReference type="Proteomes" id="UP001172738">
    <property type="component" value="Unassembled WGS sequence"/>
</dbReference>
<proteinExistence type="predicted"/>
<evidence type="ECO:0000313" key="4">
    <source>
        <dbReference type="EMBL" id="MDN4473580.1"/>
    </source>
</evidence>
<keyword evidence="1" id="KW-0175">Coiled coil</keyword>
<dbReference type="PANTHER" id="PTHR30461:SF23">
    <property type="entry name" value="DNA RECOMBINASE-RELATED"/>
    <property type="match status" value="1"/>
</dbReference>
<dbReference type="PROSITE" id="PS51737">
    <property type="entry name" value="RECOMBINASE_DNA_BIND"/>
    <property type="match status" value="1"/>
</dbReference>
<keyword evidence="5" id="KW-1185">Reference proteome</keyword>
<feature type="coiled-coil region" evidence="1">
    <location>
        <begin position="389"/>
        <end position="448"/>
    </location>
</feature>
<dbReference type="RefSeq" id="WP_301129244.1">
    <property type="nucleotide sequence ID" value="NZ_JAUHPV010000006.1"/>
</dbReference>
<evidence type="ECO:0000259" key="3">
    <source>
        <dbReference type="PROSITE" id="PS51737"/>
    </source>
</evidence>
<dbReference type="SMART" id="SM00857">
    <property type="entry name" value="Resolvase"/>
    <property type="match status" value="1"/>
</dbReference>
<comment type="caution">
    <text evidence="4">The sequence shown here is derived from an EMBL/GenBank/DDBJ whole genome shotgun (WGS) entry which is preliminary data.</text>
</comment>
<reference evidence="4" key="1">
    <citation type="submission" date="2023-06" db="EMBL/GenBank/DDBJ databases">
        <title>SYSU T00b26.</title>
        <authorList>
            <person name="Gao L."/>
            <person name="Fang B.-Z."/>
            <person name="Li W.-J."/>
        </authorList>
    </citation>
    <scope>NUCLEOTIDE SEQUENCE</scope>
    <source>
        <strain evidence="4">SYSU T00b26</strain>
    </source>
</reference>
<dbReference type="PANTHER" id="PTHR30461">
    <property type="entry name" value="DNA-INVERTASE FROM LAMBDOID PROPHAGE"/>
    <property type="match status" value="1"/>
</dbReference>
<evidence type="ECO:0000313" key="5">
    <source>
        <dbReference type="Proteomes" id="UP001172738"/>
    </source>
</evidence>
<protein>
    <submittedName>
        <fullName evidence="4">Recombinase family protein</fullName>
    </submittedName>
</protein>
<dbReference type="SUPFAM" id="SSF53041">
    <property type="entry name" value="Resolvase-like"/>
    <property type="match status" value="1"/>
</dbReference>
<dbReference type="Pfam" id="PF00239">
    <property type="entry name" value="Resolvase"/>
    <property type="match status" value="1"/>
</dbReference>
<name>A0ABT8G373_9MICO</name>
<dbReference type="InterPro" id="IPR038109">
    <property type="entry name" value="DNA_bind_recomb_sf"/>
</dbReference>
<organism evidence="4 5">
    <name type="scientific">Demequina zhanjiangensis</name>
    <dbReference type="NCBI Taxonomy" id="3051659"/>
    <lineage>
        <taxon>Bacteria</taxon>
        <taxon>Bacillati</taxon>
        <taxon>Actinomycetota</taxon>
        <taxon>Actinomycetes</taxon>
        <taxon>Micrococcales</taxon>
        <taxon>Demequinaceae</taxon>
        <taxon>Demequina</taxon>
    </lineage>
</organism>
<feature type="domain" description="Recombinase" evidence="3">
    <location>
        <begin position="156"/>
        <end position="274"/>
    </location>
</feature>
<evidence type="ECO:0000256" key="1">
    <source>
        <dbReference type="SAM" id="Coils"/>
    </source>
</evidence>
<dbReference type="Gene3D" id="3.90.1750.20">
    <property type="entry name" value="Putative Large Serine Recombinase, Chain B, Domain 2"/>
    <property type="match status" value="1"/>
</dbReference>
<accession>A0ABT8G373</accession>
<dbReference type="EMBL" id="JAUHPV010000006">
    <property type="protein sequence ID" value="MDN4473580.1"/>
    <property type="molecule type" value="Genomic_DNA"/>
</dbReference>
<gene>
    <name evidence="4" type="ORF">QQX04_11310</name>
</gene>